<protein>
    <submittedName>
        <fullName evidence="2">MarR family transcriptional regulator</fullName>
    </submittedName>
</protein>
<evidence type="ECO:0000313" key="3">
    <source>
        <dbReference type="Proteomes" id="UP000605992"/>
    </source>
</evidence>
<comment type="caution">
    <text evidence="2">The sequence shown here is derived from an EMBL/GenBank/DDBJ whole genome shotgun (WGS) entry which is preliminary data.</text>
</comment>
<dbReference type="Pfam" id="PF12802">
    <property type="entry name" value="MarR_2"/>
    <property type="match status" value="1"/>
</dbReference>
<dbReference type="Proteomes" id="UP000605992">
    <property type="component" value="Unassembled WGS sequence"/>
</dbReference>
<dbReference type="PROSITE" id="PS50995">
    <property type="entry name" value="HTH_MARR_2"/>
    <property type="match status" value="1"/>
</dbReference>
<dbReference type="RefSeq" id="WP_203946150.1">
    <property type="nucleotide sequence ID" value="NZ_BOOR01000031.1"/>
</dbReference>
<dbReference type="PANTHER" id="PTHR33164:SF89">
    <property type="entry name" value="MARR FAMILY REGULATORY PROTEIN"/>
    <property type="match status" value="1"/>
</dbReference>
<sequence length="164" mass="17874">MASLPVVNQPPHQCGALLDHLSRRVRTRSETVLAPLGLRPRHLLTLTVLRDHGSSTQQALAATLGIDSTNLVGLLNDLEADNLIERRRSPEDRRRHVVDLTDVGAKKLAKAELAMAAVEDEALAALTLEQREQLYSLLQQATATTDIAACVGAEDESVPPVMYR</sequence>
<dbReference type="InterPro" id="IPR039422">
    <property type="entry name" value="MarR/SlyA-like"/>
</dbReference>
<proteinExistence type="predicted"/>
<accession>A0A8J3XZ28</accession>
<keyword evidence="3" id="KW-1185">Reference proteome</keyword>
<dbReference type="PANTHER" id="PTHR33164">
    <property type="entry name" value="TRANSCRIPTIONAL REGULATOR, MARR FAMILY"/>
    <property type="match status" value="1"/>
</dbReference>
<gene>
    <name evidence="2" type="primary">slyA_1</name>
    <name evidence="2" type="ORF">Pth03_43720</name>
</gene>
<reference evidence="2" key="1">
    <citation type="submission" date="2021-01" db="EMBL/GenBank/DDBJ databases">
        <title>Whole genome shotgun sequence of Planotetraspora thailandica NBRC 104271.</title>
        <authorList>
            <person name="Komaki H."/>
            <person name="Tamura T."/>
        </authorList>
    </citation>
    <scope>NUCLEOTIDE SEQUENCE</scope>
    <source>
        <strain evidence="2">NBRC 104271</strain>
    </source>
</reference>
<dbReference type="SUPFAM" id="SSF46785">
    <property type="entry name" value="Winged helix' DNA-binding domain"/>
    <property type="match status" value="1"/>
</dbReference>
<evidence type="ECO:0000313" key="2">
    <source>
        <dbReference type="EMBL" id="GII55983.1"/>
    </source>
</evidence>
<dbReference type="PRINTS" id="PR00598">
    <property type="entry name" value="HTHMARR"/>
</dbReference>
<name>A0A8J3XZ28_9ACTN</name>
<dbReference type="GO" id="GO:0003700">
    <property type="term" value="F:DNA-binding transcription factor activity"/>
    <property type="evidence" value="ECO:0007669"/>
    <property type="project" value="InterPro"/>
</dbReference>
<evidence type="ECO:0000259" key="1">
    <source>
        <dbReference type="PROSITE" id="PS50995"/>
    </source>
</evidence>
<dbReference type="GO" id="GO:0006950">
    <property type="term" value="P:response to stress"/>
    <property type="evidence" value="ECO:0007669"/>
    <property type="project" value="TreeGrafter"/>
</dbReference>
<dbReference type="SMART" id="SM00347">
    <property type="entry name" value="HTH_MARR"/>
    <property type="match status" value="1"/>
</dbReference>
<feature type="domain" description="HTH marR-type" evidence="1">
    <location>
        <begin position="11"/>
        <end position="143"/>
    </location>
</feature>
<dbReference type="InterPro" id="IPR036388">
    <property type="entry name" value="WH-like_DNA-bd_sf"/>
</dbReference>
<dbReference type="InterPro" id="IPR036390">
    <property type="entry name" value="WH_DNA-bd_sf"/>
</dbReference>
<dbReference type="InterPro" id="IPR000835">
    <property type="entry name" value="HTH_MarR-typ"/>
</dbReference>
<dbReference type="Gene3D" id="1.10.10.10">
    <property type="entry name" value="Winged helix-like DNA-binding domain superfamily/Winged helix DNA-binding domain"/>
    <property type="match status" value="1"/>
</dbReference>
<dbReference type="AlphaFoldDB" id="A0A8J3XZ28"/>
<organism evidence="2 3">
    <name type="scientific">Planotetraspora thailandica</name>
    <dbReference type="NCBI Taxonomy" id="487172"/>
    <lineage>
        <taxon>Bacteria</taxon>
        <taxon>Bacillati</taxon>
        <taxon>Actinomycetota</taxon>
        <taxon>Actinomycetes</taxon>
        <taxon>Streptosporangiales</taxon>
        <taxon>Streptosporangiaceae</taxon>
        <taxon>Planotetraspora</taxon>
    </lineage>
</organism>
<dbReference type="EMBL" id="BOOR01000031">
    <property type="protein sequence ID" value="GII55983.1"/>
    <property type="molecule type" value="Genomic_DNA"/>
</dbReference>